<comment type="caution">
    <text evidence="1">The sequence shown here is derived from an EMBL/GenBank/DDBJ whole genome shotgun (WGS) entry which is preliminary data.</text>
</comment>
<protein>
    <submittedName>
        <fullName evidence="1">Uncharacterized protein</fullName>
    </submittedName>
</protein>
<sequence length="27" mass="2987">VNIGEDYIANMLPLRAQSREVTAKGKL</sequence>
<dbReference type="AlphaFoldDB" id="A0A8J2PNP7"/>
<feature type="non-terminal residue" evidence="1">
    <location>
        <position position="1"/>
    </location>
</feature>
<evidence type="ECO:0000313" key="2">
    <source>
        <dbReference type="Proteomes" id="UP000708208"/>
    </source>
</evidence>
<accession>A0A8J2PNP7</accession>
<reference evidence="1" key="1">
    <citation type="submission" date="2021-06" db="EMBL/GenBank/DDBJ databases">
        <authorList>
            <person name="Hodson N. C."/>
            <person name="Mongue J. A."/>
            <person name="Jaron S. K."/>
        </authorList>
    </citation>
    <scope>NUCLEOTIDE SEQUENCE</scope>
</reference>
<keyword evidence="2" id="KW-1185">Reference proteome</keyword>
<evidence type="ECO:0000313" key="1">
    <source>
        <dbReference type="EMBL" id="CAG7828013.1"/>
    </source>
</evidence>
<dbReference type="Proteomes" id="UP000708208">
    <property type="component" value="Unassembled WGS sequence"/>
</dbReference>
<proteinExistence type="predicted"/>
<gene>
    <name evidence="1" type="ORF">AFUS01_LOCUS37966</name>
</gene>
<dbReference type="EMBL" id="CAJVCH010545761">
    <property type="protein sequence ID" value="CAG7828013.1"/>
    <property type="molecule type" value="Genomic_DNA"/>
</dbReference>
<organism evidence="1 2">
    <name type="scientific">Allacma fusca</name>
    <dbReference type="NCBI Taxonomy" id="39272"/>
    <lineage>
        <taxon>Eukaryota</taxon>
        <taxon>Metazoa</taxon>
        <taxon>Ecdysozoa</taxon>
        <taxon>Arthropoda</taxon>
        <taxon>Hexapoda</taxon>
        <taxon>Collembola</taxon>
        <taxon>Symphypleona</taxon>
        <taxon>Sminthuridae</taxon>
        <taxon>Allacma</taxon>
    </lineage>
</organism>
<name>A0A8J2PNP7_9HEXA</name>